<feature type="region of interest" description="Disordered" evidence="1">
    <location>
        <begin position="143"/>
        <end position="176"/>
    </location>
</feature>
<reference evidence="2 3" key="2">
    <citation type="submission" date="2019-05" db="EMBL/GenBank/DDBJ databases">
        <authorList>
            <person name="Suflita J.M."/>
            <person name="Marks C.R."/>
        </authorList>
    </citation>
    <scope>NUCLEOTIDE SEQUENCE [LARGE SCALE GENOMIC DNA]</scope>
    <source>
        <strain evidence="2 3">ALDC</strain>
    </source>
</reference>
<proteinExistence type="predicted"/>
<keyword evidence="3" id="KW-1185">Reference proteome</keyword>
<organism evidence="2 3">
    <name type="scientific">Desulfoglaeba alkanexedens ALDC</name>
    <dbReference type="NCBI Taxonomy" id="980445"/>
    <lineage>
        <taxon>Bacteria</taxon>
        <taxon>Pseudomonadati</taxon>
        <taxon>Thermodesulfobacteriota</taxon>
        <taxon>Syntrophobacteria</taxon>
        <taxon>Syntrophobacterales</taxon>
        <taxon>Syntrophobacteraceae</taxon>
        <taxon>Desulfoglaeba</taxon>
    </lineage>
</organism>
<evidence type="ECO:0000313" key="2">
    <source>
        <dbReference type="EMBL" id="QCQ22995.1"/>
    </source>
</evidence>
<dbReference type="AlphaFoldDB" id="A0A4P8L755"/>
<name>A0A4P8L755_9BACT</name>
<reference evidence="2 3" key="1">
    <citation type="submission" date="2019-05" db="EMBL/GenBank/DDBJ databases">
        <title>The Complete Genome Sequence of the n-alkane-degrading Desulfoglaeba alkanexedens ALDC reveals multiple alkylsuccinate synthase gene clusters.</title>
        <authorList>
            <person name="Callaghan A.V."/>
            <person name="Davidova I.A."/>
            <person name="Duncan K.E."/>
            <person name="Morris B."/>
            <person name="McInerney M.J."/>
        </authorList>
    </citation>
    <scope>NUCLEOTIDE SEQUENCE [LARGE SCALE GENOMIC DNA]</scope>
    <source>
        <strain evidence="2 3">ALDC</strain>
    </source>
</reference>
<dbReference type="EMBL" id="CP040098">
    <property type="protein sequence ID" value="QCQ22995.1"/>
    <property type="molecule type" value="Genomic_DNA"/>
</dbReference>
<dbReference type="OrthoDB" id="5509498at2"/>
<dbReference type="Proteomes" id="UP000298602">
    <property type="component" value="Chromosome"/>
</dbReference>
<accession>A0A4P8L755</accession>
<evidence type="ECO:0000256" key="1">
    <source>
        <dbReference type="SAM" id="MobiDB-lite"/>
    </source>
</evidence>
<dbReference type="KEGG" id="dax:FDQ92_12935"/>
<protein>
    <submittedName>
        <fullName evidence="2">Uncharacterized protein</fullName>
    </submittedName>
</protein>
<gene>
    <name evidence="2" type="ORF">FDQ92_12935</name>
</gene>
<sequence length="176" mass="19990">MEVAEIEWKGIIWKAAYGEHSVKDLLTILKGYGPMEILAFEKPGHFRGQLSLRLAPDGTKEITVYHLEVMGARRRGQGRKALQCLKRIFRGEIYVEDPGGIIRVANADTASLPFWIKMYREGIIDALEGEHCRLWPHMTPEELEEAARPFLDDHEDADGPSTDPERHEGKRKGQNA</sequence>
<evidence type="ECO:0000313" key="3">
    <source>
        <dbReference type="Proteomes" id="UP000298602"/>
    </source>
</evidence>